<sequence length="149" mass="15632">MQLTSITLLLAPFLGSVLAAPLDARDKSMMADTAEWTIVQMQRVCNTADTRCDWSFAVDTHAAPATACAFSVANSGTTPASQSNGGPATCGPYTVTTGWSGQFGLGNGFTTLAVVDYANKEIVYPAYTDAQLYGGVVVSPDQSYAPYNL</sequence>
<reference evidence="3" key="1">
    <citation type="journal article" date="2023" name="Mol. Phylogenet. Evol.">
        <title>Genome-scale phylogeny and comparative genomics of the fungal order Sordariales.</title>
        <authorList>
            <person name="Hensen N."/>
            <person name="Bonometti L."/>
            <person name="Westerberg I."/>
            <person name="Brannstrom I.O."/>
            <person name="Guillou S."/>
            <person name="Cros-Aarteil S."/>
            <person name="Calhoun S."/>
            <person name="Haridas S."/>
            <person name="Kuo A."/>
            <person name="Mondo S."/>
            <person name="Pangilinan J."/>
            <person name="Riley R."/>
            <person name="LaButti K."/>
            <person name="Andreopoulos B."/>
            <person name="Lipzen A."/>
            <person name="Chen C."/>
            <person name="Yan M."/>
            <person name="Daum C."/>
            <person name="Ng V."/>
            <person name="Clum A."/>
            <person name="Steindorff A."/>
            <person name="Ohm R.A."/>
            <person name="Martin F."/>
            <person name="Silar P."/>
            <person name="Natvig D.O."/>
            <person name="Lalanne C."/>
            <person name="Gautier V."/>
            <person name="Ament-Velasquez S.L."/>
            <person name="Kruys A."/>
            <person name="Hutchinson M.I."/>
            <person name="Powell A.J."/>
            <person name="Barry K."/>
            <person name="Miller A.N."/>
            <person name="Grigoriev I.V."/>
            <person name="Debuchy R."/>
            <person name="Gladieux P."/>
            <person name="Hiltunen Thoren M."/>
            <person name="Johannesson H."/>
        </authorList>
    </citation>
    <scope>NUCLEOTIDE SEQUENCE [LARGE SCALE GENOMIC DNA]</scope>
    <source>
        <strain evidence="3">CBS 340.73</strain>
    </source>
</reference>
<comment type="caution">
    <text evidence="2">The sequence shown here is derived from an EMBL/GenBank/DDBJ whole genome shotgun (WGS) entry which is preliminary data.</text>
</comment>
<dbReference type="Proteomes" id="UP001303473">
    <property type="component" value="Unassembled WGS sequence"/>
</dbReference>
<dbReference type="EMBL" id="MU853962">
    <property type="protein sequence ID" value="KAK3934770.1"/>
    <property type="molecule type" value="Genomic_DNA"/>
</dbReference>
<evidence type="ECO:0000313" key="2">
    <source>
        <dbReference type="EMBL" id="KAK3934770.1"/>
    </source>
</evidence>
<evidence type="ECO:0000313" key="3">
    <source>
        <dbReference type="Proteomes" id="UP001303473"/>
    </source>
</evidence>
<dbReference type="AlphaFoldDB" id="A0AAN6MXA7"/>
<keyword evidence="1" id="KW-0732">Signal</keyword>
<evidence type="ECO:0000256" key="1">
    <source>
        <dbReference type="SAM" id="SignalP"/>
    </source>
</evidence>
<accession>A0AAN6MXA7</accession>
<organism evidence="2 3">
    <name type="scientific">Diplogelasinospora grovesii</name>
    <dbReference type="NCBI Taxonomy" id="303347"/>
    <lineage>
        <taxon>Eukaryota</taxon>
        <taxon>Fungi</taxon>
        <taxon>Dikarya</taxon>
        <taxon>Ascomycota</taxon>
        <taxon>Pezizomycotina</taxon>
        <taxon>Sordariomycetes</taxon>
        <taxon>Sordariomycetidae</taxon>
        <taxon>Sordariales</taxon>
        <taxon>Diplogelasinosporaceae</taxon>
        <taxon>Diplogelasinospora</taxon>
    </lineage>
</organism>
<proteinExistence type="predicted"/>
<feature type="chain" id="PRO_5042953242" description="Small secreted protein" evidence="1">
    <location>
        <begin position="20"/>
        <end position="149"/>
    </location>
</feature>
<protein>
    <recommendedName>
        <fullName evidence="4">Small secreted protein</fullName>
    </recommendedName>
</protein>
<gene>
    <name evidence="2" type="ORF">QBC46DRAFT_398985</name>
</gene>
<keyword evidence="3" id="KW-1185">Reference proteome</keyword>
<name>A0AAN6MXA7_9PEZI</name>
<feature type="signal peptide" evidence="1">
    <location>
        <begin position="1"/>
        <end position="19"/>
    </location>
</feature>
<evidence type="ECO:0008006" key="4">
    <source>
        <dbReference type="Google" id="ProtNLM"/>
    </source>
</evidence>